<gene>
    <name evidence="2" type="ORF">TSUD_364580</name>
</gene>
<proteinExistence type="predicted"/>
<name>A0A2Z6N086_TRISU</name>
<evidence type="ECO:0000256" key="1">
    <source>
        <dbReference type="SAM" id="MobiDB-lite"/>
    </source>
</evidence>
<dbReference type="EMBL" id="DF973425">
    <property type="protein sequence ID" value="GAU30412.1"/>
    <property type="molecule type" value="Genomic_DNA"/>
</dbReference>
<sequence>MGGGKNDEYFEVDSLSVNASSEDCILPSEDANVTDMKAESSSRGSLKGTSSRKRKNIVVEKCSYVPATFVDTSNPSKRLRLINVVDQFNDEIAKRNSKVIAWMSDLQRNLSSSIGNSNVDGCPNSFKSSNWSQSNKNVTRDVELVKNKNKISRKIKESREKRERQWRKLLHMQLEDKLNLEKEIENKEADFVLGYKIELLLSQKFDVLTKEKLNDSNIEHHRRFAEMKRKHEVCLKDLETKQLETRQKFREILN</sequence>
<evidence type="ECO:0000313" key="2">
    <source>
        <dbReference type="EMBL" id="GAU30412.1"/>
    </source>
</evidence>
<feature type="region of interest" description="Disordered" evidence="1">
    <location>
        <begin position="28"/>
        <end position="50"/>
    </location>
</feature>
<reference evidence="3" key="1">
    <citation type="journal article" date="2017" name="Front. Plant Sci.">
        <title>Climate Clever Clovers: New Paradigm to Reduce the Environmental Footprint of Ruminants by Breeding Low Methanogenic Forages Utilizing Haplotype Variation.</title>
        <authorList>
            <person name="Kaur P."/>
            <person name="Appels R."/>
            <person name="Bayer P.E."/>
            <person name="Keeble-Gagnere G."/>
            <person name="Wang J."/>
            <person name="Hirakawa H."/>
            <person name="Shirasawa K."/>
            <person name="Vercoe P."/>
            <person name="Stefanova K."/>
            <person name="Durmic Z."/>
            <person name="Nichols P."/>
            <person name="Revell C."/>
            <person name="Isobe S.N."/>
            <person name="Edwards D."/>
            <person name="Erskine W."/>
        </authorList>
    </citation>
    <scope>NUCLEOTIDE SEQUENCE [LARGE SCALE GENOMIC DNA]</scope>
    <source>
        <strain evidence="3">cv. Daliak</strain>
    </source>
</reference>
<dbReference type="GO" id="GO:0031507">
    <property type="term" value="P:heterochromatin formation"/>
    <property type="evidence" value="ECO:0007669"/>
    <property type="project" value="InterPro"/>
</dbReference>
<dbReference type="AlphaFoldDB" id="A0A2Z6N086"/>
<keyword evidence="3" id="KW-1185">Reference proteome</keyword>
<dbReference type="PANTHER" id="PTHR35116">
    <property type="entry name" value="HELICASE PROTEIN MOM1"/>
    <property type="match status" value="1"/>
</dbReference>
<dbReference type="Proteomes" id="UP000242715">
    <property type="component" value="Unassembled WGS sequence"/>
</dbReference>
<dbReference type="PANTHER" id="PTHR35116:SF2">
    <property type="entry name" value="ATP-DEPENDENT HELICASE FAMILY PROTEIN-RELATED"/>
    <property type="match status" value="1"/>
</dbReference>
<accession>A0A2Z6N086</accession>
<dbReference type="InterPro" id="IPR039322">
    <property type="entry name" value="MOM1"/>
</dbReference>
<protein>
    <submittedName>
        <fullName evidence="2">Uncharacterized protein</fullName>
    </submittedName>
</protein>
<evidence type="ECO:0000313" key="3">
    <source>
        <dbReference type="Proteomes" id="UP000242715"/>
    </source>
</evidence>
<organism evidence="2 3">
    <name type="scientific">Trifolium subterraneum</name>
    <name type="common">Subterranean clover</name>
    <dbReference type="NCBI Taxonomy" id="3900"/>
    <lineage>
        <taxon>Eukaryota</taxon>
        <taxon>Viridiplantae</taxon>
        <taxon>Streptophyta</taxon>
        <taxon>Embryophyta</taxon>
        <taxon>Tracheophyta</taxon>
        <taxon>Spermatophyta</taxon>
        <taxon>Magnoliopsida</taxon>
        <taxon>eudicotyledons</taxon>
        <taxon>Gunneridae</taxon>
        <taxon>Pentapetalae</taxon>
        <taxon>rosids</taxon>
        <taxon>fabids</taxon>
        <taxon>Fabales</taxon>
        <taxon>Fabaceae</taxon>
        <taxon>Papilionoideae</taxon>
        <taxon>50 kb inversion clade</taxon>
        <taxon>NPAAA clade</taxon>
        <taxon>Hologalegina</taxon>
        <taxon>IRL clade</taxon>
        <taxon>Trifolieae</taxon>
        <taxon>Trifolium</taxon>
    </lineage>
</organism>
<dbReference type="OrthoDB" id="1426274at2759"/>